<evidence type="ECO:0000313" key="2">
    <source>
        <dbReference type="Proteomes" id="UP000054370"/>
    </source>
</evidence>
<protein>
    <recommendedName>
        <fullName evidence="3">Lipoprotein</fullName>
    </recommendedName>
</protein>
<name>A0ABX4X0R5_VIBVL</name>
<comment type="caution">
    <text evidence="1">The sequence shown here is derived from an EMBL/GenBank/DDBJ whole genome shotgun (WGS) entry which is preliminary data.</text>
</comment>
<gene>
    <name evidence="1" type="ORF">AL548_007235</name>
</gene>
<keyword evidence="2" id="KW-1185">Reference proteome</keyword>
<evidence type="ECO:0008006" key="3">
    <source>
        <dbReference type="Google" id="ProtNLM"/>
    </source>
</evidence>
<dbReference type="Proteomes" id="UP000054370">
    <property type="component" value="Unassembled WGS sequence"/>
</dbReference>
<reference evidence="1" key="1">
    <citation type="submission" date="2017-12" db="EMBL/GenBank/DDBJ databases">
        <title>FDA dAtabase for Regulatory Grade micrObial Sequences (FDA-ARGOS): Supporting development and validation of Infectious Disease Dx tests.</title>
        <authorList>
            <person name="Hoffmann M."/>
            <person name="Allard M."/>
            <person name="Evans P."/>
            <person name="Brown E."/>
            <person name="Tallon L.J."/>
            <person name="Sadzewicz L."/>
            <person name="Sengamalay N."/>
            <person name="Ott S."/>
            <person name="Godinez A."/>
            <person name="Nagaraj S."/>
            <person name="Vavikolanu K."/>
            <person name="Aluvathingal J."/>
            <person name="Nadendla S."/>
            <person name="Hobson J."/>
            <person name="Sichtig H."/>
        </authorList>
    </citation>
    <scope>NUCLEOTIDE SEQUENCE [LARGE SCALE GENOMIC DNA]</scope>
    <source>
        <strain evidence="1">FDAARGOS_118</strain>
    </source>
</reference>
<proteinExistence type="predicted"/>
<organism evidence="1 2">
    <name type="scientific">Vibrio vulnificus</name>
    <dbReference type="NCBI Taxonomy" id="672"/>
    <lineage>
        <taxon>Bacteria</taxon>
        <taxon>Pseudomonadati</taxon>
        <taxon>Pseudomonadota</taxon>
        <taxon>Gammaproteobacteria</taxon>
        <taxon>Vibrionales</taxon>
        <taxon>Vibrionaceae</taxon>
        <taxon>Vibrio</taxon>
    </lineage>
</organism>
<sequence length="177" mass="19996">MPNLLINKEYIMKKMALSLIALMGLAGCSSTMKEPPLTLIEVGSKANAQAAIEFDYNNQMADFEYQRQKLVVYINALPEQREFQLCDPSLEDTGCKSAISAWQNALKPDSTRVWVRYDLNFMMQMAKESGVRLPKMNGLQSQVAVDWGVPEQVSGQTRYDETGEMVQQSLTLRAYKL</sequence>
<evidence type="ECO:0000313" key="1">
    <source>
        <dbReference type="EMBL" id="PNM76902.1"/>
    </source>
</evidence>
<dbReference type="EMBL" id="LOSH02000002">
    <property type="protein sequence ID" value="PNM76902.1"/>
    <property type="molecule type" value="Genomic_DNA"/>
</dbReference>
<accession>A0ABX4X0R5</accession>